<evidence type="ECO:0000259" key="2">
    <source>
        <dbReference type="Pfam" id="PF13087"/>
    </source>
</evidence>
<proteinExistence type="predicted"/>
<gene>
    <name evidence="3" type="ORF">PAPYR_9190</name>
</gene>
<dbReference type="InterPro" id="IPR047187">
    <property type="entry name" value="SF1_C_Upf1"/>
</dbReference>
<organism evidence="3 4">
    <name type="scientific">Paratrimastix pyriformis</name>
    <dbReference type="NCBI Taxonomy" id="342808"/>
    <lineage>
        <taxon>Eukaryota</taxon>
        <taxon>Metamonada</taxon>
        <taxon>Preaxostyla</taxon>
        <taxon>Paratrimastigidae</taxon>
        <taxon>Paratrimastix</taxon>
    </lineage>
</organism>
<feature type="compositionally biased region" description="Pro residues" evidence="1">
    <location>
        <begin position="425"/>
        <end position="442"/>
    </location>
</feature>
<dbReference type="PANTHER" id="PTHR10887:SF364">
    <property type="entry name" value="REGULATOR OF NONSENSE TRANSCRIPTS 1"/>
    <property type="match status" value="1"/>
</dbReference>
<dbReference type="InterPro" id="IPR027417">
    <property type="entry name" value="P-loop_NTPase"/>
</dbReference>
<feature type="compositionally biased region" description="Low complexity" evidence="1">
    <location>
        <begin position="443"/>
        <end position="456"/>
    </location>
</feature>
<evidence type="ECO:0000256" key="1">
    <source>
        <dbReference type="SAM" id="MobiDB-lite"/>
    </source>
</evidence>
<dbReference type="Proteomes" id="UP001141327">
    <property type="component" value="Unassembled WGS sequence"/>
</dbReference>
<dbReference type="InterPro" id="IPR045055">
    <property type="entry name" value="DNA2/NAM7-like"/>
</dbReference>
<evidence type="ECO:0000313" key="4">
    <source>
        <dbReference type="Proteomes" id="UP001141327"/>
    </source>
</evidence>
<keyword evidence="4" id="KW-1185">Reference proteome</keyword>
<feature type="domain" description="DNA2/NAM7 helicase-like C-terminal" evidence="2">
    <location>
        <begin position="1"/>
        <end position="226"/>
    </location>
</feature>
<dbReference type="SUPFAM" id="SSF52540">
    <property type="entry name" value="P-loop containing nucleoside triphosphate hydrolases"/>
    <property type="match status" value="1"/>
</dbReference>
<sequence>MHPALSEFPSNVFYEGSLQNGVTVAERTMPAINFPWPVPDKPLMFLISTSSHTHAHICLCIVFSQKFKFLKISSSRPTRTRPTAINFPWPVPDKPLMFLISTGAEEISGSGTSFLNRTEANNVEKVVTRLMQGGLMPQQIGVITPYEGQRAHVVFTMQRNGSLRQALYKDIEVASVDSFQGREKDFIILSCVRSNEAQSIGFLNDPRRLNVALTRAKYGVIILGNPKVLSKQPLWNNLLVHYKEKGCLMEGPLTNLKPSTLQFAPARQFTDTRRYIPTAAAALAELRATGQPNPFSYATGFPPYGAVPPSQPGLPPPTATTAPEAAGGAMFGGQLLSLGMGMGLGPLGGAMGTQDDQSSIADGSLVSATLGLPVCHHGAHLIRGSQHAAMGLGLGAFAMAPASDDLAGLAPYFGSHMVPHGHPAAQPPPPTAWSRSPSPPAASPAQPGAQQPSLSQNQYVLGTFDERQVGNMW</sequence>
<protein>
    <submittedName>
        <fullName evidence="3">Regulator of nonsense transcripts 1</fullName>
    </submittedName>
</protein>
<name>A0ABQ8UEK4_9EUKA</name>
<accession>A0ABQ8UEK4</accession>
<evidence type="ECO:0000313" key="3">
    <source>
        <dbReference type="EMBL" id="KAJ4455764.1"/>
    </source>
</evidence>
<dbReference type="InterPro" id="IPR041679">
    <property type="entry name" value="DNA2/NAM7-like_C"/>
</dbReference>
<dbReference type="CDD" id="cd18808">
    <property type="entry name" value="SF1_C_Upf1"/>
    <property type="match status" value="1"/>
</dbReference>
<dbReference type="Gene3D" id="3.40.50.300">
    <property type="entry name" value="P-loop containing nucleotide triphosphate hydrolases"/>
    <property type="match status" value="2"/>
</dbReference>
<comment type="caution">
    <text evidence="3">The sequence shown here is derived from an EMBL/GenBank/DDBJ whole genome shotgun (WGS) entry which is preliminary data.</text>
</comment>
<reference evidence="3" key="1">
    <citation type="journal article" date="2022" name="bioRxiv">
        <title>Genomics of Preaxostyla Flagellates Illuminates Evolutionary Transitions and the Path Towards Mitochondrial Loss.</title>
        <authorList>
            <person name="Novak L.V.F."/>
            <person name="Treitli S.C."/>
            <person name="Pyrih J."/>
            <person name="Halakuc P."/>
            <person name="Pipaliya S.V."/>
            <person name="Vacek V."/>
            <person name="Brzon O."/>
            <person name="Soukal P."/>
            <person name="Eme L."/>
            <person name="Dacks J.B."/>
            <person name="Karnkowska A."/>
            <person name="Elias M."/>
            <person name="Hampl V."/>
        </authorList>
    </citation>
    <scope>NUCLEOTIDE SEQUENCE</scope>
    <source>
        <strain evidence="3">RCP-MX</strain>
    </source>
</reference>
<feature type="region of interest" description="Disordered" evidence="1">
    <location>
        <begin position="420"/>
        <end position="456"/>
    </location>
</feature>
<dbReference type="Pfam" id="PF13087">
    <property type="entry name" value="AAA_12"/>
    <property type="match status" value="1"/>
</dbReference>
<dbReference type="EMBL" id="JAPMOS010000093">
    <property type="protein sequence ID" value="KAJ4455764.1"/>
    <property type="molecule type" value="Genomic_DNA"/>
</dbReference>
<dbReference type="PANTHER" id="PTHR10887">
    <property type="entry name" value="DNA2/NAM7 HELICASE FAMILY"/>
    <property type="match status" value="1"/>
</dbReference>